<accession>A0AAE9AZM4</accession>
<protein>
    <submittedName>
        <fullName evidence="1">Uncharacterized protein</fullName>
    </submittedName>
</protein>
<organism evidence="1 2">
    <name type="scientific">Streptomyces ipomoeae</name>
    <dbReference type="NCBI Taxonomy" id="103232"/>
    <lineage>
        <taxon>Bacteria</taxon>
        <taxon>Bacillati</taxon>
        <taxon>Actinomycetota</taxon>
        <taxon>Actinomycetes</taxon>
        <taxon>Kitasatosporales</taxon>
        <taxon>Streptomycetaceae</taxon>
        <taxon>Streptomyces</taxon>
    </lineage>
</organism>
<comment type="caution">
    <text evidence="1">The sequence shown here is derived from an EMBL/GenBank/DDBJ whole genome shotgun (WGS) entry which is preliminary data.</text>
</comment>
<name>A0AAE9AZM4_9ACTN</name>
<dbReference type="Proteomes" id="UP000318720">
    <property type="component" value="Unassembled WGS sequence"/>
</dbReference>
<dbReference type="RefSeq" id="WP_009314220.1">
    <property type="nucleotide sequence ID" value="NZ_JARAVA010000600.1"/>
</dbReference>
<proteinExistence type="predicted"/>
<gene>
    <name evidence="1" type="ORF">Sipo8835_24730</name>
</gene>
<dbReference type="AlphaFoldDB" id="A0AAE9AZM4"/>
<dbReference type="EMBL" id="SPAZ01000201">
    <property type="protein sequence ID" value="TQE29487.1"/>
    <property type="molecule type" value="Genomic_DNA"/>
</dbReference>
<evidence type="ECO:0000313" key="1">
    <source>
        <dbReference type="EMBL" id="TQE29487.1"/>
    </source>
</evidence>
<sequence>MATPTTRNGRFVAFRSTATNLVPEGIAHPGTYAYVRDLRTGADPTVTSADAGAIAVAGALGDKGVVFSAEATDLVPGDTNGVPDIFSRRLRPTR</sequence>
<reference evidence="1 2" key="1">
    <citation type="submission" date="2019-03" db="EMBL/GenBank/DDBJ databases">
        <title>Comparative genomic analyses of the sweetpotato soil rot pathogen, Streptomyces ipomoeae.</title>
        <authorList>
            <person name="Ruschel Soares N."/>
            <person name="Badger J.H."/>
            <person name="Huguet-Tapia J.C."/>
            <person name="Clark C.A."/>
            <person name="Pettis G.S."/>
        </authorList>
    </citation>
    <scope>NUCLEOTIDE SEQUENCE [LARGE SCALE GENOMIC DNA]</scope>
    <source>
        <strain evidence="1 2">88-35</strain>
    </source>
</reference>
<evidence type="ECO:0000313" key="2">
    <source>
        <dbReference type="Proteomes" id="UP000318720"/>
    </source>
</evidence>